<dbReference type="AlphaFoldDB" id="Q1IXT4"/>
<dbReference type="HOGENOM" id="CLU_476282_0_0_0"/>
<evidence type="ECO:0000259" key="3">
    <source>
        <dbReference type="PROSITE" id="PS50213"/>
    </source>
</evidence>
<protein>
    <submittedName>
        <fullName evidence="4">Surface protein containing fasciclin-like repeats</fullName>
    </submittedName>
</protein>
<dbReference type="FunFam" id="2.30.180.10:FF:000019">
    <property type="entry name" value="Cell surface lipoprotein"/>
    <property type="match status" value="1"/>
</dbReference>
<dbReference type="SUPFAM" id="SSF82153">
    <property type="entry name" value="FAS1 domain"/>
    <property type="match status" value="3"/>
</dbReference>
<proteinExistence type="predicted"/>
<dbReference type="STRING" id="319795.Dgeo_1655"/>
<feature type="compositionally biased region" description="Low complexity" evidence="1">
    <location>
        <begin position="212"/>
        <end position="266"/>
    </location>
</feature>
<dbReference type="KEGG" id="dge:Dgeo_1655"/>
<dbReference type="PROSITE" id="PS50213">
    <property type="entry name" value="FAS1"/>
    <property type="match status" value="3"/>
</dbReference>
<feature type="region of interest" description="Disordered" evidence="1">
    <location>
        <begin position="175"/>
        <end position="194"/>
    </location>
</feature>
<dbReference type="eggNOG" id="COG2335">
    <property type="taxonomic scope" value="Bacteria"/>
</dbReference>
<feature type="domain" description="FAS1" evidence="3">
    <location>
        <begin position="274"/>
        <end position="403"/>
    </location>
</feature>
<name>Q1IXT4_DEIGD</name>
<feature type="compositionally biased region" description="Low complexity" evidence="1">
    <location>
        <begin position="411"/>
        <end position="442"/>
    </location>
</feature>
<dbReference type="PANTHER" id="PTHR10900">
    <property type="entry name" value="PERIOSTIN-RELATED"/>
    <property type="match status" value="1"/>
</dbReference>
<keyword evidence="2" id="KW-0732">Signal</keyword>
<feature type="compositionally biased region" description="Pro residues" evidence="1">
    <location>
        <begin position="183"/>
        <end position="194"/>
    </location>
</feature>
<feature type="domain" description="FAS1" evidence="3">
    <location>
        <begin position="459"/>
        <end position="591"/>
    </location>
</feature>
<feature type="region of interest" description="Disordered" evidence="1">
    <location>
        <begin position="206"/>
        <end position="266"/>
    </location>
</feature>
<feature type="signal peptide" evidence="2">
    <location>
        <begin position="1"/>
        <end position="20"/>
    </location>
</feature>
<evidence type="ECO:0000313" key="5">
    <source>
        <dbReference type="Proteomes" id="UP000002431"/>
    </source>
</evidence>
<dbReference type="PANTHER" id="PTHR10900:SF77">
    <property type="entry name" value="FI19380P1"/>
    <property type="match status" value="1"/>
</dbReference>
<dbReference type="InterPro" id="IPR000782">
    <property type="entry name" value="FAS1_domain"/>
</dbReference>
<sequence length="596" mass="59632">MKKQTSLITLSLMLATPALAGGAGAPVPPRAAGPANCQSIAQIVMNDPQFSTLLTAVQGAGLADTLKSGQYTVFAPTNAAFAKLPSDQLAAVLNDQDMLRGVLLYHVVPGKVSSKQLTGLKSVKTAQGTNLTVSLMGNRAMVGGAHVIRADIPACNGVIHVIDTVLMPPMAAPAPGPVAAAPAPAPAPAPAAPAPTAPAAIDISNIPATPVSGATSSTTSTATQTTTSETTGTATTSTATTETTTSTTETTGTATDSTATDSTATDSTATAVAENTLYDVIVSDDRFSTLRDLLSDAGLTESLASDEYTIFAPTNEAFDALPEGTLATLEANPDLLKQVLSYHIVPGRVTAEQLASGTSLNALAGGALPLSMNGSTQMVGNAGVTETINTASNGTIYVINQVLLPPGLTLPAPESTAETATTETTATTTTTETSGTAAATTPAPAPATTPAPTPGAANNASLASLIASDPRFSTLAGLVQQAGLTETLGSGEYTIFAPTNEAFAKLAPADLSALSADPARLKQVLLYHVVPGRITGTALAGSPQLTSAQGAALTLTRGGEPTRIMIGTAIIENGASLDAGNGVLYPIDTVLMPPTP</sequence>
<feature type="compositionally biased region" description="Pro residues" evidence="1">
    <location>
        <begin position="443"/>
        <end position="453"/>
    </location>
</feature>
<accession>Q1IXT4</accession>
<dbReference type="GO" id="GO:0005615">
    <property type="term" value="C:extracellular space"/>
    <property type="evidence" value="ECO:0007669"/>
    <property type="project" value="TreeGrafter"/>
</dbReference>
<dbReference type="Pfam" id="PF02469">
    <property type="entry name" value="Fasciclin"/>
    <property type="match status" value="3"/>
</dbReference>
<reference evidence="4" key="1">
    <citation type="submission" date="2006-04" db="EMBL/GenBank/DDBJ databases">
        <title>Complete sequence of chromosome of Deinococcus geothermalis DSM 11300.</title>
        <authorList>
            <consortium name="US DOE Joint Genome Institute"/>
            <person name="Copeland A."/>
            <person name="Lucas S."/>
            <person name="Lapidus A."/>
            <person name="Barry K."/>
            <person name="Detter J.C."/>
            <person name="Glavina del Rio T."/>
            <person name="Hammon N."/>
            <person name="Israni S."/>
            <person name="Dalin E."/>
            <person name="Tice H."/>
            <person name="Pitluck S."/>
            <person name="Brettin T."/>
            <person name="Bruce D."/>
            <person name="Han C."/>
            <person name="Tapia R."/>
            <person name="Saunders E."/>
            <person name="Gilna P."/>
            <person name="Schmutz J."/>
            <person name="Larimer F."/>
            <person name="Land M."/>
            <person name="Hauser L."/>
            <person name="Kyrpides N."/>
            <person name="Kim E."/>
            <person name="Daly M.J."/>
            <person name="Fredrickson J.K."/>
            <person name="Makarova K.S."/>
            <person name="Gaidamakova E.K."/>
            <person name="Zhai M."/>
            <person name="Richardson P."/>
        </authorList>
    </citation>
    <scope>NUCLEOTIDE SEQUENCE</scope>
    <source>
        <strain evidence="4">DSM 11300</strain>
    </source>
</reference>
<evidence type="ECO:0000313" key="4">
    <source>
        <dbReference type="EMBL" id="ABF45950.1"/>
    </source>
</evidence>
<dbReference type="Proteomes" id="UP000002431">
    <property type="component" value="Chromosome"/>
</dbReference>
<dbReference type="FunFam" id="2.30.180.10:FF:000032">
    <property type="entry name" value="Fasciclin domain-containing protein, putative"/>
    <property type="match status" value="1"/>
</dbReference>
<dbReference type="InterPro" id="IPR036378">
    <property type="entry name" value="FAS1_dom_sf"/>
</dbReference>
<dbReference type="FunFam" id="2.30.180.10:FF:000014">
    <property type="entry name" value="Stabilin 1"/>
    <property type="match status" value="1"/>
</dbReference>
<organism evidence="4 5">
    <name type="scientific">Deinococcus geothermalis (strain DSM 11300 / CIP 105573 / AG-3a)</name>
    <dbReference type="NCBI Taxonomy" id="319795"/>
    <lineage>
        <taxon>Bacteria</taxon>
        <taxon>Thermotogati</taxon>
        <taxon>Deinococcota</taxon>
        <taxon>Deinococci</taxon>
        <taxon>Deinococcales</taxon>
        <taxon>Deinococcaceae</taxon>
        <taxon>Deinococcus</taxon>
    </lineage>
</organism>
<evidence type="ECO:0000256" key="1">
    <source>
        <dbReference type="SAM" id="MobiDB-lite"/>
    </source>
</evidence>
<dbReference type="InterPro" id="IPR050904">
    <property type="entry name" value="Adhesion/Biosynth-related"/>
</dbReference>
<dbReference type="RefSeq" id="WP_011530784.1">
    <property type="nucleotide sequence ID" value="NC_008025.1"/>
</dbReference>
<evidence type="ECO:0000256" key="2">
    <source>
        <dbReference type="SAM" id="SignalP"/>
    </source>
</evidence>
<dbReference type="Gene3D" id="2.30.180.10">
    <property type="entry name" value="FAS1 domain"/>
    <property type="match status" value="3"/>
</dbReference>
<feature type="region of interest" description="Disordered" evidence="1">
    <location>
        <begin position="409"/>
        <end position="456"/>
    </location>
</feature>
<gene>
    <name evidence="4" type="ordered locus">Dgeo_1655</name>
</gene>
<keyword evidence="5" id="KW-1185">Reference proteome</keyword>
<dbReference type="SMART" id="SM00554">
    <property type="entry name" value="FAS1"/>
    <property type="match status" value="3"/>
</dbReference>
<dbReference type="EMBL" id="CP000359">
    <property type="protein sequence ID" value="ABF45950.1"/>
    <property type="molecule type" value="Genomic_DNA"/>
</dbReference>
<feature type="domain" description="FAS1" evidence="3">
    <location>
        <begin position="37"/>
        <end position="166"/>
    </location>
</feature>
<feature type="chain" id="PRO_5004191828" evidence="2">
    <location>
        <begin position="21"/>
        <end position="596"/>
    </location>
</feature>